<evidence type="ECO:0000313" key="3">
    <source>
        <dbReference type="Proteomes" id="UP001497512"/>
    </source>
</evidence>
<evidence type="ECO:0000313" key="2">
    <source>
        <dbReference type="EMBL" id="CAK9208875.1"/>
    </source>
</evidence>
<reference evidence="2" key="1">
    <citation type="submission" date="2024-02" db="EMBL/GenBank/DDBJ databases">
        <authorList>
            <consortium name="ELIXIR-Norway"/>
            <consortium name="Elixir Norway"/>
        </authorList>
    </citation>
    <scope>NUCLEOTIDE SEQUENCE</scope>
</reference>
<accession>A0ABP0TZY7</accession>
<name>A0ABP0TZY7_9BRYO</name>
<dbReference type="Proteomes" id="UP001497512">
    <property type="component" value="Chromosome 17"/>
</dbReference>
<feature type="compositionally biased region" description="Polar residues" evidence="1">
    <location>
        <begin position="19"/>
        <end position="32"/>
    </location>
</feature>
<proteinExistence type="predicted"/>
<feature type="region of interest" description="Disordered" evidence="1">
    <location>
        <begin position="1"/>
        <end position="32"/>
    </location>
</feature>
<gene>
    <name evidence="2" type="ORF">CSSPTR1EN2_LOCUS9402</name>
</gene>
<keyword evidence="3" id="KW-1185">Reference proteome</keyword>
<sequence>MGALCSCLGGDSPKESKEPNNQAPGAVVNTSEASSRAGLAAIRRAEQFANTPAGKAAHKVAKAKTSLAPNRGGEPTLKLGSPQDPVVLCLYQMSSAASSSSDSMLGLKQRQQQW</sequence>
<protein>
    <submittedName>
        <fullName evidence="2">Uncharacterized protein</fullName>
    </submittedName>
</protein>
<organism evidence="2 3">
    <name type="scientific">Sphagnum troendelagicum</name>
    <dbReference type="NCBI Taxonomy" id="128251"/>
    <lineage>
        <taxon>Eukaryota</taxon>
        <taxon>Viridiplantae</taxon>
        <taxon>Streptophyta</taxon>
        <taxon>Embryophyta</taxon>
        <taxon>Bryophyta</taxon>
        <taxon>Sphagnophytina</taxon>
        <taxon>Sphagnopsida</taxon>
        <taxon>Sphagnales</taxon>
        <taxon>Sphagnaceae</taxon>
        <taxon>Sphagnum</taxon>
    </lineage>
</organism>
<dbReference type="EMBL" id="OZ019909">
    <property type="protein sequence ID" value="CAK9208875.1"/>
    <property type="molecule type" value="Genomic_DNA"/>
</dbReference>
<evidence type="ECO:0000256" key="1">
    <source>
        <dbReference type="SAM" id="MobiDB-lite"/>
    </source>
</evidence>